<proteinExistence type="predicted"/>
<dbReference type="Proteomes" id="UP000247810">
    <property type="component" value="Unassembled WGS sequence"/>
</dbReference>
<dbReference type="AlphaFoldDB" id="A0A319DJ73"/>
<sequence>MQYLETDVSHYLDRQCFSYCLCLGCSAIRLLVSNPDRYKVLLNSYKSEQTIT</sequence>
<gene>
    <name evidence="1" type="ORF">BO71DRAFT_135378</name>
</gene>
<dbReference type="EMBL" id="KZ825825">
    <property type="protein sequence ID" value="PYH97419.1"/>
    <property type="molecule type" value="Genomic_DNA"/>
</dbReference>
<organism evidence="1 2">
    <name type="scientific">Aspergillus ellipticus CBS 707.79</name>
    <dbReference type="NCBI Taxonomy" id="1448320"/>
    <lineage>
        <taxon>Eukaryota</taxon>
        <taxon>Fungi</taxon>
        <taxon>Dikarya</taxon>
        <taxon>Ascomycota</taxon>
        <taxon>Pezizomycotina</taxon>
        <taxon>Eurotiomycetes</taxon>
        <taxon>Eurotiomycetidae</taxon>
        <taxon>Eurotiales</taxon>
        <taxon>Aspergillaceae</taxon>
        <taxon>Aspergillus</taxon>
        <taxon>Aspergillus subgen. Circumdati</taxon>
    </lineage>
</organism>
<keyword evidence="2" id="KW-1185">Reference proteome</keyword>
<reference evidence="1 2" key="1">
    <citation type="submission" date="2018-02" db="EMBL/GenBank/DDBJ databases">
        <title>The genomes of Aspergillus section Nigri reveals drivers in fungal speciation.</title>
        <authorList>
            <consortium name="DOE Joint Genome Institute"/>
            <person name="Vesth T.C."/>
            <person name="Nybo J."/>
            <person name="Theobald S."/>
            <person name="Brandl J."/>
            <person name="Frisvad J.C."/>
            <person name="Nielsen K.F."/>
            <person name="Lyhne E.K."/>
            <person name="Kogle M.E."/>
            <person name="Kuo A."/>
            <person name="Riley R."/>
            <person name="Clum A."/>
            <person name="Nolan M."/>
            <person name="Lipzen A."/>
            <person name="Salamov A."/>
            <person name="Henrissat B."/>
            <person name="Wiebenga A."/>
            <person name="De vries R.P."/>
            <person name="Grigoriev I.V."/>
            <person name="Mortensen U.H."/>
            <person name="Andersen M.R."/>
            <person name="Baker S.E."/>
        </authorList>
    </citation>
    <scope>NUCLEOTIDE SEQUENCE [LARGE SCALE GENOMIC DNA]</scope>
    <source>
        <strain evidence="1 2">CBS 707.79</strain>
    </source>
</reference>
<accession>A0A319DJ73</accession>
<evidence type="ECO:0000313" key="2">
    <source>
        <dbReference type="Proteomes" id="UP000247810"/>
    </source>
</evidence>
<dbReference type="VEuPathDB" id="FungiDB:BO71DRAFT_135378"/>
<name>A0A319DJ73_9EURO</name>
<protein>
    <submittedName>
        <fullName evidence="1">Uncharacterized protein</fullName>
    </submittedName>
</protein>
<evidence type="ECO:0000313" key="1">
    <source>
        <dbReference type="EMBL" id="PYH97419.1"/>
    </source>
</evidence>